<gene>
    <name evidence="1" type="ORF">BT96DRAFT_792652</name>
</gene>
<accession>A0A6A4GLQ0</accession>
<sequence length="95" mass="10597">LIDSGASKSFVDYNLAGKYPNFISSLSKPMPLTLFDGNTTSAGNMMQKLNASIQFEDGTVHMENFLITKLHPTRATPPIVLGLPWLQRFNPQIDW</sequence>
<dbReference type="AlphaFoldDB" id="A0A6A4GLQ0"/>
<evidence type="ECO:0000313" key="2">
    <source>
        <dbReference type="Proteomes" id="UP000799118"/>
    </source>
</evidence>
<dbReference type="Gene3D" id="2.40.70.10">
    <property type="entry name" value="Acid Proteases"/>
    <property type="match status" value="1"/>
</dbReference>
<dbReference type="OrthoDB" id="128646at2759"/>
<feature type="non-terminal residue" evidence="1">
    <location>
        <position position="95"/>
    </location>
</feature>
<keyword evidence="2" id="KW-1185">Reference proteome</keyword>
<proteinExistence type="predicted"/>
<dbReference type="SUPFAM" id="SSF50630">
    <property type="entry name" value="Acid proteases"/>
    <property type="match status" value="1"/>
</dbReference>
<dbReference type="InterPro" id="IPR021109">
    <property type="entry name" value="Peptidase_aspartic_dom_sf"/>
</dbReference>
<organism evidence="1 2">
    <name type="scientific">Gymnopus androsaceus JB14</name>
    <dbReference type="NCBI Taxonomy" id="1447944"/>
    <lineage>
        <taxon>Eukaryota</taxon>
        <taxon>Fungi</taxon>
        <taxon>Dikarya</taxon>
        <taxon>Basidiomycota</taxon>
        <taxon>Agaricomycotina</taxon>
        <taxon>Agaricomycetes</taxon>
        <taxon>Agaricomycetidae</taxon>
        <taxon>Agaricales</taxon>
        <taxon>Marasmiineae</taxon>
        <taxon>Omphalotaceae</taxon>
        <taxon>Gymnopus</taxon>
    </lineage>
</organism>
<protein>
    <recommendedName>
        <fullName evidence="3">Peptidase A2 domain-containing protein</fullName>
    </recommendedName>
</protein>
<name>A0A6A4GLQ0_9AGAR</name>
<dbReference type="Proteomes" id="UP000799118">
    <property type="component" value="Unassembled WGS sequence"/>
</dbReference>
<dbReference type="Pfam" id="PF08284">
    <property type="entry name" value="RVP_2"/>
    <property type="match status" value="1"/>
</dbReference>
<dbReference type="EMBL" id="ML769856">
    <property type="protein sequence ID" value="KAE9386689.1"/>
    <property type="molecule type" value="Genomic_DNA"/>
</dbReference>
<feature type="non-terminal residue" evidence="1">
    <location>
        <position position="1"/>
    </location>
</feature>
<evidence type="ECO:0008006" key="3">
    <source>
        <dbReference type="Google" id="ProtNLM"/>
    </source>
</evidence>
<dbReference type="CDD" id="cd00303">
    <property type="entry name" value="retropepsin_like"/>
    <property type="match status" value="1"/>
</dbReference>
<evidence type="ECO:0000313" key="1">
    <source>
        <dbReference type="EMBL" id="KAE9386689.1"/>
    </source>
</evidence>
<reference evidence="1" key="1">
    <citation type="journal article" date="2019" name="Environ. Microbiol.">
        <title>Fungal ecological strategies reflected in gene transcription - a case study of two litter decomposers.</title>
        <authorList>
            <person name="Barbi F."/>
            <person name="Kohler A."/>
            <person name="Barry K."/>
            <person name="Baskaran P."/>
            <person name="Daum C."/>
            <person name="Fauchery L."/>
            <person name="Ihrmark K."/>
            <person name="Kuo A."/>
            <person name="LaButti K."/>
            <person name="Lipzen A."/>
            <person name="Morin E."/>
            <person name="Grigoriev I.V."/>
            <person name="Henrissat B."/>
            <person name="Lindahl B."/>
            <person name="Martin F."/>
        </authorList>
    </citation>
    <scope>NUCLEOTIDE SEQUENCE</scope>
    <source>
        <strain evidence="1">JB14</strain>
    </source>
</reference>